<organism evidence="2 3">
    <name type="scientific">Microlunatus ginsengisoli</name>
    <dbReference type="NCBI Taxonomy" id="363863"/>
    <lineage>
        <taxon>Bacteria</taxon>
        <taxon>Bacillati</taxon>
        <taxon>Actinomycetota</taxon>
        <taxon>Actinomycetes</taxon>
        <taxon>Propionibacteriales</taxon>
        <taxon>Propionibacteriaceae</taxon>
        <taxon>Microlunatus</taxon>
    </lineage>
</organism>
<dbReference type="SUPFAM" id="SSF51735">
    <property type="entry name" value="NAD(P)-binding Rossmann-fold domains"/>
    <property type="match status" value="1"/>
</dbReference>
<keyword evidence="3" id="KW-1185">Reference proteome</keyword>
<evidence type="ECO:0000313" key="2">
    <source>
        <dbReference type="EMBL" id="GAA3624643.1"/>
    </source>
</evidence>
<dbReference type="Proteomes" id="UP001501490">
    <property type="component" value="Unassembled WGS sequence"/>
</dbReference>
<dbReference type="SMART" id="SM00829">
    <property type="entry name" value="PKS_ER"/>
    <property type="match status" value="1"/>
</dbReference>
<evidence type="ECO:0000313" key="3">
    <source>
        <dbReference type="Proteomes" id="UP001501490"/>
    </source>
</evidence>
<gene>
    <name evidence="2" type="ORF">GCM10022236_28670</name>
</gene>
<dbReference type="InterPro" id="IPR013154">
    <property type="entry name" value="ADH-like_N"/>
</dbReference>
<dbReference type="InterPro" id="IPR020843">
    <property type="entry name" value="ER"/>
</dbReference>
<dbReference type="InterPro" id="IPR013149">
    <property type="entry name" value="ADH-like_C"/>
</dbReference>
<sequence>MPVDGRALVRVSAAPIVPLDLLCASGMSYFGPPALPYVPGVQGVGTVLDSAVLAEGTRVWFATTAGMAPGDGSMSQRCVVASDDLVPIEAPLGDAEVAAVGTSGVAAWMSLTWRACLRDGENVIVLGASGMVGRTAVASARALGAGRVVAVCRTDTAREGLVAAGADDVLATGDDIDPTSLTGQIREALGAPADVVIDPVFGPAATAAAAALGPGGRLVNLGGSAHDVAEFSSAVLRGRTIAILGYTNNALSAEQRADALRSVLDVVARRPNLLTSRRFPAQRCAEAWAAAGSGGSRVVLEF</sequence>
<dbReference type="InterPro" id="IPR036291">
    <property type="entry name" value="NAD(P)-bd_dom_sf"/>
</dbReference>
<dbReference type="PANTHER" id="PTHR43677:SF11">
    <property type="entry name" value="ZINC-CONTAINING ALCOHOL DEHYDROGENASE"/>
    <property type="match status" value="1"/>
</dbReference>
<feature type="domain" description="Enoyl reductase (ER)" evidence="1">
    <location>
        <begin position="5"/>
        <end position="300"/>
    </location>
</feature>
<dbReference type="PANTHER" id="PTHR43677">
    <property type="entry name" value="SHORT-CHAIN DEHYDROGENASE/REDUCTASE"/>
    <property type="match status" value="1"/>
</dbReference>
<name>A0ABP7A477_9ACTN</name>
<dbReference type="Pfam" id="PF00107">
    <property type="entry name" value="ADH_zinc_N"/>
    <property type="match status" value="1"/>
</dbReference>
<dbReference type="Pfam" id="PF08240">
    <property type="entry name" value="ADH_N"/>
    <property type="match status" value="1"/>
</dbReference>
<dbReference type="SUPFAM" id="SSF50129">
    <property type="entry name" value="GroES-like"/>
    <property type="match status" value="1"/>
</dbReference>
<dbReference type="Gene3D" id="3.40.50.720">
    <property type="entry name" value="NAD(P)-binding Rossmann-like Domain"/>
    <property type="match status" value="1"/>
</dbReference>
<dbReference type="Gene3D" id="3.90.180.10">
    <property type="entry name" value="Medium-chain alcohol dehydrogenases, catalytic domain"/>
    <property type="match status" value="1"/>
</dbReference>
<dbReference type="InterPro" id="IPR051397">
    <property type="entry name" value="Zn-ADH-like_protein"/>
</dbReference>
<reference evidence="3" key="1">
    <citation type="journal article" date="2019" name="Int. J. Syst. Evol. Microbiol.">
        <title>The Global Catalogue of Microorganisms (GCM) 10K type strain sequencing project: providing services to taxonomists for standard genome sequencing and annotation.</title>
        <authorList>
            <consortium name="The Broad Institute Genomics Platform"/>
            <consortium name="The Broad Institute Genome Sequencing Center for Infectious Disease"/>
            <person name="Wu L."/>
            <person name="Ma J."/>
        </authorList>
    </citation>
    <scope>NUCLEOTIDE SEQUENCE [LARGE SCALE GENOMIC DNA]</scope>
    <source>
        <strain evidence="3">JCM 16929</strain>
    </source>
</reference>
<comment type="caution">
    <text evidence="2">The sequence shown here is derived from an EMBL/GenBank/DDBJ whole genome shotgun (WGS) entry which is preliminary data.</text>
</comment>
<protein>
    <submittedName>
        <fullName evidence="2">Zinc-binding dehydrogenase</fullName>
    </submittedName>
</protein>
<proteinExistence type="predicted"/>
<accession>A0ABP7A477</accession>
<dbReference type="InterPro" id="IPR011032">
    <property type="entry name" value="GroES-like_sf"/>
</dbReference>
<evidence type="ECO:0000259" key="1">
    <source>
        <dbReference type="SMART" id="SM00829"/>
    </source>
</evidence>
<dbReference type="EMBL" id="BAABAB010000021">
    <property type="protein sequence ID" value="GAA3624643.1"/>
    <property type="molecule type" value="Genomic_DNA"/>
</dbReference>